<dbReference type="Gene3D" id="3.30.40.10">
    <property type="entry name" value="Zinc/RING finger domain, C3HC4 (zinc finger)"/>
    <property type="match status" value="1"/>
</dbReference>
<dbReference type="GO" id="GO:0007040">
    <property type="term" value="P:lysosome organization"/>
    <property type="evidence" value="ECO:0007669"/>
    <property type="project" value="TreeGrafter"/>
</dbReference>
<evidence type="ECO:0000259" key="12">
    <source>
        <dbReference type="Pfam" id="PF05131"/>
    </source>
</evidence>
<dbReference type="GO" id="GO:0031902">
    <property type="term" value="C:late endosome membrane"/>
    <property type="evidence" value="ECO:0007669"/>
    <property type="project" value="UniProtKB-SubCell"/>
</dbReference>
<comment type="subcellular location">
    <subcellularLocation>
        <location evidence="1">Late endosome membrane</location>
        <topology evidence="1">Peripheral membrane protein</topology>
        <orientation evidence="1">Cytoplasmic side</orientation>
    </subcellularLocation>
    <subcellularLocation>
        <location evidence="2">Lysosome membrane</location>
        <topology evidence="2">Peripheral membrane protein</topology>
        <orientation evidence="2">Cytoplasmic side</orientation>
    </subcellularLocation>
</comment>
<dbReference type="PANTHER" id="PTHR23323">
    <property type="entry name" value="VACUOLAR PROTEIN SORTING-ASSOCIATED PROTEIN"/>
    <property type="match status" value="1"/>
</dbReference>
<keyword evidence="10" id="KW-0175">Coiled coil</keyword>
<evidence type="ECO:0000256" key="1">
    <source>
        <dbReference type="ARBA" id="ARBA00004492"/>
    </source>
</evidence>
<dbReference type="SUPFAM" id="SSF57850">
    <property type="entry name" value="RING/U-box"/>
    <property type="match status" value="1"/>
</dbReference>
<evidence type="ECO:0000256" key="10">
    <source>
        <dbReference type="SAM" id="Coils"/>
    </source>
</evidence>
<dbReference type="GeneID" id="116947913"/>
<dbReference type="KEGG" id="pmrn:116947913"/>
<dbReference type="GO" id="GO:0030897">
    <property type="term" value="C:HOPS complex"/>
    <property type="evidence" value="ECO:0007669"/>
    <property type="project" value="TreeGrafter"/>
</dbReference>
<dbReference type="AlphaFoldDB" id="A0AAJ7TLD0"/>
<dbReference type="InterPro" id="IPR058919">
    <property type="entry name" value="Pep3/Vps18_RING_C"/>
</dbReference>
<dbReference type="InterPro" id="IPR055358">
    <property type="entry name" value="CHCR"/>
</dbReference>
<keyword evidence="6" id="KW-0863">Zinc-finger</keyword>
<evidence type="ECO:0000256" key="6">
    <source>
        <dbReference type="ARBA" id="ARBA00022771"/>
    </source>
</evidence>
<keyword evidence="7" id="KW-0862">Zinc</keyword>
<dbReference type="CDD" id="cd16462">
    <property type="entry name" value="RING-H2_Pep3p-like"/>
    <property type="match status" value="1"/>
</dbReference>
<dbReference type="GO" id="GO:0008270">
    <property type="term" value="F:zinc ion binding"/>
    <property type="evidence" value="ECO:0007669"/>
    <property type="project" value="UniProtKB-KW"/>
</dbReference>
<proteinExistence type="inferred from homology"/>
<dbReference type="InterPro" id="IPR000547">
    <property type="entry name" value="Clathrin_H-chain/VPS_repeat"/>
</dbReference>
<feature type="region of interest" description="Disordered" evidence="11">
    <location>
        <begin position="1"/>
        <end position="23"/>
    </location>
</feature>
<dbReference type="Pfam" id="PF05131">
    <property type="entry name" value="Pep3_Vps18"/>
    <property type="match status" value="1"/>
</dbReference>
<evidence type="ECO:0000256" key="5">
    <source>
        <dbReference type="ARBA" id="ARBA00022723"/>
    </source>
</evidence>
<dbReference type="PROSITE" id="PS50236">
    <property type="entry name" value="CHCR"/>
    <property type="match status" value="1"/>
</dbReference>
<evidence type="ECO:0000313" key="15">
    <source>
        <dbReference type="RefSeq" id="XP_032820108.1"/>
    </source>
</evidence>
<dbReference type="Proteomes" id="UP001318040">
    <property type="component" value="Chromosome 31"/>
</dbReference>
<evidence type="ECO:0000256" key="9">
    <source>
        <dbReference type="PROSITE-ProRule" id="PRU01006"/>
    </source>
</evidence>
<comment type="similarity">
    <text evidence="3">Belongs to the VPS18 family.</text>
</comment>
<gene>
    <name evidence="15" type="primary">VPS18</name>
</gene>
<dbReference type="SUPFAM" id="SSF50978">
    <property type="entry name" value="WD40 repeat-like"/>
    <property type="match status" value="1"/>
</dbReference>
<dbReference type="Pfam" id="PF26148">
    <property type="entry name" value="VPS18_RING_C"/>
    <property type="match status" value="1"/>
</dbReference>
<dbReference type="RefSeq" id="XP_032820108.1">
    <property type="nucleotide sequence ID" value="XM_032964217.1"/>
</dbReference>
<feature type="domain" description="Pep3/Vps18 RING C-terminal" evidence="13">
    <location>
        <begin position="844"/>
        <end position="949"/>
    </location>
</feature>
<evidence type="ECO:0000256" key="4">
    <source>
        <dbReference type="ARBA" id="ARBA00017338"/>
    </source>
</evidence>
<evidence type="ECO:0000256" key="7">
    <source>
        <dbReference type="ARBA" id="ARBA00022833"/>
    </source>
</evidence>
<accession>A0AAJ7TLD0</accession>
<evidence type="ECO:0000256" key="2">
    <source>
        <dbReference type="ARBA" id="ARBA00004630"/>
    </source>
</evidence>
<dbReference type="InterPro" id="IPR013083">
    <property type="entry name" value="Znf_RING/FYVE/PHD"/>
</dbReference>
<keyword evidence="5" id="KW-0479">Metal-binding</keyword>
<feature type="compositionally biased region" description="Polar residues" evidence="11">
    <location>
        <begin position="916"/>
        <end position="925"/>
    </location>
</feature>
<dbReference type="CTD" id="57617"/>
<keyword evidence="14" id="KW-1185">Reference proteome</keyword>
<keyword evidence="8" id="KW-0472">Membrane</keyword>
<feature type="coiled-coil region" evidence="10">
    <location>
        <begin position="799"/>
        <end position="840"/>
    </location>
</feature>
<dbReference type="GO" id="GO:0048284">
    <property type="term" value="P:organelle fusion"/>
    <property type="evidence" value="ECO:0007669"/>
    <property type="project" value="TreeGrafter"/>
</dbReference>
<evidence type="ECO:0000259" key="13">
    <source>
        <dbReference type="Pfam" id="PF26148"/>
    </source>
</evidence>
<feature type="repeat" description="CHCR" evidence="9">
    <location>
        <begin position="615"/>
        <end position="769"/>
    </location>
</feature>
<evidence type="ECO:0000256" key="3">
    <source>
        <dbReference type="ARBA" id="ARBA00010454"/>
    </source>
</evidence>
<organism evidence="14 15">
    <name type="scientific">Petromyzon marinus</name>
    <name type="common">Sea lamprey</name>
    <dbReference type="NCBI Taxonomy" id="7757"/>
    <lineage>
        <taxon>Eukaryota</taxon>
        <taxon>Metazoa</taxon>
        <taxon>Chordata</taxon>
        <taxon>Craniata</taxon>
        <taxon>Vertebrata</taxon>
        <taxon>Cyclostomata</taxon>
        <taxon>Hyperoartia</taxon>
        <taxon>Petromyzontiformes</taxon>
        <taxon>Petromyzontidae</taxon>
        <taxon>Petromyzon</taxon>
    </lineage>
</organism>
<feature type="domain" description="Pep3/Vps18 beta-propeller" evidence="12">
    <location>
        <begin position="41"/>
        <end position="390"/>
    </location>
</feature>
<sequence length="965" mass="111380">MASLFDQYEDAQSRPGYQQQRASEPFMQSGIVSARLEDETPIFSKKKINFTPTQPITYLVISNNQLCLAMGKNMLLRIDLDNPDKIDELEVLRAQDDKIHKLFLDPTGSHLLIALESQECLYLSRNSRKAKNLSKWRSHLIECVGWNKLAGNEVSTGPILVGTRTGTIWESEISSADQGLFGSNPDQYFKHLYTLGEVDSPSPVCCIEVERIVEGKCFIIATTNKRLYQFFAVMPEGGENPVYQSVFNNYMEEPPGFLEFPAEVGYSDLALYTQKLRSSPRAFAWMTGSGVYFGSLDYNRQGSMLADAQQWPYPTSNDGDTKQPNSIVLTQFHFLLMFPDRMSAICTLNGQLTYEDIAPVKFGRLLRMIKDPTKGTVWSYTENAVFRYYIARESRDVWQMYLGMGKFDLAKEYCKDRPECLDKVQTKQAEHYFKTGKYIESAMYYALTHSYFEEIALKFIEAKQEEALKVFLTKKLTNLKTEDKTQMTMLVTWIIELYLNKLGQLKDDRDSSFPATQEEFHKFLMQSKLKECLQNNRTAIYELIASHGNVEDLVFFAVLIQDYERVLSHHIQHEDYTLALEVLARHGDRDLVYRFSPVLMQHVPRELVKTWIEMGRRLEPRRLIPALVSHHQAQGNEQVNQAICYLEFCVNQLHVEDQAIHNYLLSLYARHAPHQLITYLESQGQNAQNVGYDLKYALRLCAEHNLHRACVHIYTTMELYEEAVDLALKEDVELAKLNADRPEDDEDLRKKLWLKIARHVVEEEKDVRKAMACLPNCDLLKIEDILPFFPDFVTIDHFKEAICSSLQEYNKHIEELKEEMEEATESARRIRQDIQDMRNKYGVVNAQEKCASCLFPLLNRGFYLFPCGHMFHGDCLVREVYPHLSSSKKATLDDIQRKLGETSRDAPGRSHKQKEASTSNAQQSRETLKQELDDIVAVECVYCGEIMLKSIDKPLIDESDAKEWL</sequence>
<dbReference type="PANTHER" id="PTHR23323:SF26">
    <property type="entry name" value="VACUOLAR PROTEIN SORTING-ASSOCIATED PROTEIN 18 HOMOLOG"/>
    <property type="match status" value="1"/>
</dbReference>
<evidence type="ECO:0000313" key="14">
    <source>
        <dbReference type="Proteomes" id="UP001318040"/>
    </source>
</evidence>
<reference evidence="15" key="1">
    <citation type="submission" date="2025-08" db="UniProtKB">
        <authorList>
            <consortium name="RefSeq"/>
        </authorList>
    </citation>
    <scope>IDENTIFICATION</scope>
    <source>
        <tissue evidence="15">Sperm</tissue>
    </source>
</reference>
<dbReference type="GO" id="GO:0005765">
    <property type="term" value="C:lysosomal membrane"/>
    <property type="evidence" value="ECO:0007669"/>
    <property type="project" value="UniProtKB-SubCell"/>
</dbReference>
<feature type="region of interest" description="Disordered" evidence="11">
    <location>
        <begin position="900"/>
        <end position="926"/>
    </location>
</feature>
<protein>
    <recommendedName>
        <fullName evidence="4">Vacuolar protein sorting-associated protein 18 homolog</fullName>
    </recommendedName>
</protein>
<dbReference type="GO" id="GO:0006886">
    <property type="term" value="P:intracellular protein transport"/>
    <property type="evidence" value="ECO:0007669"/>
    <property type="project" value="UniProtKB-UniRule"/>
</dbReference>
<name>A0AAJ7TLD0_PETMA</name>
<evidence type="ECO:0000256" key="11">
    <source>
        <dbReference type="SAM" id="MobiDB-lite"/>
    </source>
</evidence>
<dbReference type="Pfam" id="PF00637">
    <property type="entry name" value="Clathrin"/>
    <property type="match status" value="1"/>
</dbReference>
<dbReference type="GO" id="GO:0008333">
    <property type="term" value="P:endosome to lysosome transport"/>
    <property type="evidence" value="ECO:0007669"/>
    <property type="project" value="TreeGrafter"/>
</dbReference>
<dbReference type="GO" id="GO:0006904">
    <property type="term" value="P:vesicle docking involved in exocytosis"/>
    <property type="evidence" value="ECO:0007669"/>
    <property type="project" value="TreeGrafter"/>
</dbReference>
<dbReference type="InterPro" id="IPR007810">
    <property type="entry name" value="Pep3/Vps18_beta-prop"/>
</dbReference>
<dbReference type="InterPro" id="IPR036322">
    <property type="entry name" value="WD40_repeat_dom_sf"/>
</dbReference>
<dbReference type="GO" id="GO:0030674">
    <property type="term" value="F:protein-macromolecule adaptor activity"/>
    <property type="evidence" value="ECO:0007669"/>
    <property type="project" value="TreeGrafter"/>
</dbReference>
<dbReference type="GO" id="GO:0007032">
    <property type="term" value="P:endosome organization"/>
    <property type="evidence" value="ECO:0007669"/>
    <property type="project" value="TreeGrafter"/>
</dbReference>
<evidence type="ECO:0000256" key="8">
    <source>
        <dbReference type="ARBA" id="ARBA00023136"/>
    </source>
</evidence>